<protein>
    <submittedName>
        <fullName evidence="1">Uncharacterized protein</fullName>
    </submittedName>
</protein>
<keyword evidence="2" id="KW-1185">Reference proteome</keyword>
<dbReference type="OrthoDB" id="29853at2759"/>
<reference evidence="1 2" key="1">
    <citation type="journal article" date="2019" name="Sci. Rep.">
        <title>Orb-weaving spider Araneus ventricosus genome elucidates the spidroin gene catalogue.</title>
        <authorList>
            <person name="Kono N."/>
            <person name="Nakamura H."/>
            <person name="Ohtoshi R."/>
            <person name="Moran D.A.P."/>
            <person name="Shinohara A."/>
            <person name="Yoshida Y."/>
            <person name="Fujiwara M."/>
            <person name="Mori M."/>
            <person name="Tomita M."/>
            <person name="Arakawa K."/>
        </authorList>
    </citation>
    <scope>NUCLEOTIDE SEQUENCE [LARGE SCALE GENOMIC DNA]</scope>
</reference>
<dbReference type="EMBL" id="BGPR01049589">
    <property type="protein sequence ID" value="GBO26586.1"/>
    <property type="molecule type" value="Genomic_DNA"/>
</dbReference>
<proteinExistence type="predicted"/>
<name>A0A4Y2VQT5_ARAVE</name>
<organism evidence="1 2">
    <name type="scientific">Araneus ventricosus</name>
    <name type="common">Orbweaver spider</name>
    <name type="synonym">Epeira ventricosa</name>
    <dbReference type="NCBI Taxonomy" id="182803"/>
    <lineage>
        <taxon>Eukaryota</taxon>
        <taxon>Metazoa</taxon>
        <taxon>Ecdysozoa</taxon>
        <taxon>Arthropoda</taxon>
        <taxon>Chelicerata</taxon>
        <taxon>Arachnida</taxon>
        <taxon>Araneae</taxon>
        <taxon>Araneomorphae</taxon>
        <taxon>Entelegynae</taxon>
        <taxon>Araneoidea</taxon>
        <taxon>Araneidae</taxon>
        <taxon>Araneus</taxon>
    </lineage>
</organism>
<gene>
    <name evidence="1" type="ORF">AVEN_84202_1</name>
</gene>
<dbReference type="AlphaFoldDB" id="A0A4Y2VQT5"/>
<evidence type="ECO:0000313" key="1">
    <source>
        <dbReference type="EMBL" id="GBO26586.1"/>
    </source>
</evidence>
<dbReference type="Proteomes" id="UP000499080">
    <property type="component" value="Unassembled WGS sequence"/>
</dbReference>
<accession>A0A4Y2VQT5</accession>
<evidence type="ECO:0000313" key="2">
    <source>
        <dbReference type="Proteomes" id="UP000499080"/>
    </source>
</evidence>
<comment type="caution">
    <text evidence="1">The sequence shown here is derived from an EMBL/GenBank/DDBJ whole genome shotgun (WGS) entry which is preliminary data.</text>
</comment>
<sequence>MIKPPAKDVVWNVKKEFWCRATETWWLNREFEIRLHHVSTNNIGSSPFLCALREGYSRVWGGGLNDHPDWESPIHVEPSQKAPVLKGIGE</sequence>